<evidence type="ECO:0000313" key="1">
    <source>
        <dbReference type="EMBL" id="AFI04389.1"/>
    </source>
</evidence>
<evidence type="ECO:0000313" key="2">
    <source>
        <dbReference type="Proteomes" id="UP000005010"/>
    </source>
</evidence>
<sequence>MRYFSGFGFKDESVLFEEWLLKGAYDVAGFSMGAQLAFEYAFNEVLEKRRINSLLLFSPCMLNHKSESFKRLQLSAFKKNQKAYMDNFYQIAGFNEKLEKTCPNIKQESSLKELEFLLHYAFDNDKIKFLLNKGVRIEVFVGLADKITDTQAILDLFVPLVMVWQFKGYNHLLQEF</sequence>
<dbReference type="Gene3D" id="3.40.50.1820">
    <property type="entry name" value="alpha/beta hydrolase"/>
    <property type="match status" value="1"/>
</dbReference>
<dbReference type="ESTHER" id="helcm-i0era7">
    <property type="family name" value="AlphaBeta_hydrolase"/>
</dbReference>
<protein>
    <recommendedName>
        <fullName evidence="3">Pimelyl-ACP methyl ester esterase BioV</fullName>
    </recommendedName>
</protein>
<dbReference type="STRING" id="182217.HCW_05635"/>
<evidence type="ECO:0008006" key="3">
    <source>
        <dbReference type="Google" id="ProtNLM"/>
    </source>
</evidence>
<dbReference type="AlphaFoldDB" id="I0EN70"/>
<dbReference type="HOGENOM" id="CLU_131449_0_0_7"/>
<dbReference type="KEGG" id="hce:HCW_05635"/>
<dbReference type="PATRIC" id="fig|182217.3.peg.1195"/>
<dbReference type="eggNOG" id="COG2267">
    <property type="taxonomic scope" value="Bacteria"/>
</dbReference>
<dbReference type="EMBL" id="CP003479">
    <property type="protein sequence ID" value="AFI04389.1"/>
    <property type="molecule type" value="Genomic_DNA"/>
</dbReference>
<name>I0EN70_HELC0</name>
<proteinExistence type="predicted"/>
<dbReference type="InterPro" id="IPR029058">
    <property type="entry name" value="AB_hydrolase_fold"/>
</dbReference>
<gene>
    <name evidence="1" type="ordered locus">HCW_05635</name>
</gene>
<reference evidence="2" key="1">
    <citation type="submission" date="2012-04" db="EMBL/GenBank/DDBJ databases">
        <title>Complete genome sequence of Helicobacter cetorum strain MIT 00-7128.</title>
        <authorList>
            <person name="Kersulyte D."/>
            <person name="Berg D.E."/>
        </authorList>
    </citation>
    <scope>NUCLEOTIDE SEQUENCE [LARGE SCALE GENOMIC DNA]</scope>
    <source>
        <strain evidence="2">MIT 00-7128</strain>
    </source>
</reference>
<accession>I0EN70</accession>
<keyword evidence="2" id="KW-1185">Reference proteome</keyword>
<dbReference type="Proteomes" id="UP000005010">
    <property type="component" value="Chromosome"/>
</dbReference>
<dbReference type="RefSeq" id="WP_014661259.1">
    <property type="nucleotide sequence ID" value="NC_017737.1"/>
</dbReference>
<dbReference type="SUPFAM" id="SSF53474">
    <property type="entry name" value="alpha/beta-Hydrolases"/>
    <property type="match status" value="1"/>
</dbReference>
<dbReference type="NCBIfam" id="NF033854">
    <property type="entry name" value="esterase_BioV"/>
    <property type="match status" value="1"/>
</dbReference>
<organism evidence="1 2">
    <name type="scientific">Helicobacter cetorum (strain ATCC BAA-429 / MIT 00-7128)</name>
    <dbReference type="NCBI Taxonomy" id="182217"/>
    <lineage>
        <taxon>Bacteria</taxon>
        <taxon>Pseudomonadati</taxon>
        <taxon>Campylobacterota</taxon>
        <taxon>Epsilonproteobacteria</taxon>
        <taxon>Campylobacterales</taxon>
        <taxon>Helicobacteraceae</taxon>
        <taxon>Helicobacter</taxon>
    </lineage>
</organism>